<reference evidence="2" key="2">
    <citation type="journal article" date="2016" name="Sci. Rep.">
        <title>Dictyocaulus viviparus genome, variome and transcriptome elucidate lungworm biology and support future intervention.</title>
        <authorList>
            <person name="McNulty S.N."/>
            <person name="Strube C."/>
            <person name="Rosa B.A."/>
            <person name="Martin J.C."/>
            <person name="Tyagi R."/>
            <person name="Choi Y.J."/>
            <person name="Wang Q."/>
            <person name="Hallsworth Pepin K."/>
            <person name="Zhang X."/>
            <person name="Ozersky P."/>
            <person name="Wilson R.K."/>
            <person name="Sternberg P.W."/>
            <person name="Gasser R.B."/>
            <person name="Mitreva M."/>
        </authorList>
    </citation>
    <scope>NUCLEOTIDE SEQUENCE [LARGE SCALE GENOMIC DNA]</scope>
    <source>
        <strain evidence="2">HannoverDv2000</strain>
    </source>
</reference>
<dbReference type="AlphaFoldDB" id="A0A0D8Y3L0"/>
<accession>A0A0D8Y3L0</accession>
<proteinExistence type="predicted"/>
<protein>
    <submittedName>
        <fullName evidence="1">Uncharacterized protein</fullName>
    </submittedName>
</protein>
<reference evidence="1 2" key="1">
    <citation type="submission" date="2013-11" db="EMBL/GenBank/DDBJ databases">
        <title>Draft genome of the bovine lungworm Dictyocaulus viviparus.</title>
        <authorList>
            <person name="Mitreva M."/>
        </authorList>
    </citation>
    <scope>NUCLEOTIDE SEQUENCE [LARGE SCALE GENOMIC DNA]</scope>
    <source>
        <strain evidence="1 2">HannoverDv2000</strain>
    </source>
</reference>
<dbReference type="Proteomes" id="UP000053766">
    <property type="component" value="Unassembled WGS sequence"/>
</dbReference>
<organism evidence="1 2">
    <name type="scientific">Dictyocaulus viviparus</name>
    <name type="common">Bovine lungworm</name>
    <dbReference type="NCBI Taxonomy" id="29172"/>
    <lineage>
        <taxon>Eukaryota</taxon>
        <taxon>Metazoa</taxon>
        <taxon>Ecdysozoa</taxon>
        <taxon>Nematoda</taxon>
        <taxon>Chromadorea</taxon>
        <taxon>Rhabditida</taxon>
        <taxon>Rhabditina</taxon>
        <taxon>Rhabditomorpha</taxon>
        <taxon>Strongyloidea</taxon>
        <taxon>Metastrongylidae</taxon>
        <taxon>Dictyocaulus</taxon>
    </lineage>
</organism>
<sequence length="68" mass="7886">MTKADDQLDLIDRLIISCSSCSYDDRMIDFILTNSDETNMKPMSYLSSHPILETEITDKKRENVNKNQ</sequence>
<evidence type="ECO:0000313" key="1">
    <source>
        <dbReference type="EMBL" id="KJH50747.1"/>
    </source>
</evidence>
<name>A0A0D8Y3L0_DICVI</name>
<keyword evidence="2" id="KW-1185">Reference proteome</keyword>
<gene>
    <name evidence="1" type="ORF">DICVIV_03094</name>
</gene>
<dbReference type="EMBL" id="KN716198">
    <property type="protein sequence ID" value="KJH50747.1"/>
    <property type="molecule type" value="Genomic_DNA"/>
</dbReference>
<evidence type="ECO:0000313" key="2">
    <source>
        <dbReference type="Proteomes" id="UP000053766"/>
    </source>
</evidence>